<dbReference type="PANTHER" id="PTHR47251:SF1">
    <property type="entry name" value="FINGER DOMAIN PROTEIN, PUTATIVE (AFU_ORTHOLOGUE AFUA_3G04180)-RELATED"/>
    <property type="match status" value="1"/>
</dbReference>
<evidence type="ECO:0000256" key="3">
    <source>
        <dbReference type="ARBA" id="ARBA00022833"/>
    </source>
</evidence>
<feature type="compositionally biased region" description="Low complexity" evidence="5">
    <location>
        <begin position="370"/>
        <end position="386"/>
    </location>
</feature>
<feature type="compositionally biased region" description="Polar residues" evidence="5">
    <location>
        <begin position="253"/>
        <end position="266"/>
    </location>
</feature>
<evidence type="ECO:0000256" key="4">
    <source>
        <dbReference type="PROSITE-ProRule" id="PRU00042"/>
    </source>
</evidence>
<feature type="compositionally biased region" description="Basic and acidic residues" evidence="5">
    <location>
        <begin position="168"/>
        <end position="188"/>
    </location>
</feature>
<evidence type="ECO:0000256" key="1">
    <source>
        <dbReference type="ARBA" id="ARBA00022723"/>
    </source>
</evidence>
<feature type="domain" description="C2H2-type" evidence="6">
    <location>
        <begin position="124"/>
        <end position="153"/>
    </location>
</feature>
<organism evidence="8 9">
    <name type="scientific">Cristinia sonorae</name>
    <dbReference type="NCBI Taxonomy" id="1940300"/>
    <lineage>
        <taxon>Eukaryota</taxon>
        <taxon>Fungi</taxon>
        <taxon>Dikarya</taxon>
        <taxon>Basidiomycota</taxon>
        <taxon>Agaricomycotina</taxon>
        <taxon>Agaricomycetes</taxon>
        <taxon>Agaricomycetidae</taxon>
        <taxon>Agaricales</taxon>
        <taxon>Pleurotineae</taxon>
        <taxon>Stephanosporaceae</taxon>
        <taxon>Cristinia</taxon>
    </lineage>
</organism>
<dbReference type="Pfam" id="PF12171">
    <property type="entry name" value="zf-C2H2_jaz"/>
    <property type="match status" value="1"/>
</dbReference>
<dbReference type="AlphaFoldDB" id="A0A8K0UPP6"/>
<dbReference type="SMART" id="SM00443">
    <property type="entry name" value="G_patch"/>
    <property type="match status" value="1"/>
</dbReference>
<dbReference type="PROSITE" id="PS50157">
    <property type="entry name" value="ZINC_FINGER_C2H2_2"/>
    <property type="match status" value="1"/>
</dbReference>
<dbReference type="GO" id="GO:0003677">
    <property type="term" value="F:DNA binding"/>
    <property type="evidence" value="ECO:0007669"/>
    <property type="project" value="UniProtKB-KW"/>
</dbReference>
<evidence type="ECO:0000259" key="7">
    <source>
        <dbReference type="PROSITE" id="PS50174"/>
    </source>
</evidence>
<reference evidence="8" key="1">
    <citation type="journal article" date="2021" name="New Phytol.">
        <title>Evolutionary innovations through gain and loss of genes in the ectomycorrhizal Boletales.</title>
        <authorList>
            <person name="Wu G."/>
            <person name="Miyauchi S."/>
            <person name="Morin E."/>
            <person name="Kuo A."/>
            <person name="Drula E."/>
            <person name="Varga T."/>
            <person name="Kohler A."/>
            <person name="Feng B."/>
            <person name="Cao Y."/>
            <person name="Lipzen A."/>
            <person name="Daum C."/>
            <person name="Hundley H."/>
            <person name="Pangilinan J."/>
            <person name="Johnson J."/>
            <person name="Barry K."/>
            <person name="LaButti K."/>
            <person name="Ng V."/>
            <person name="Ahrendt S."/>
            <person name="Min B."/>
            <person name="Choi I.G."/>
            <person name="Park H."/>
            <person name="Plett J.M."/>
            <person name="Magnuson J."/>
            <person name="Spatafora J.W."/>
            <person name="Nagy L.G."/>
            <person name="Henrissat B."/>
            <person name="Grigoriev I.V."/>
            <person name="Yang Z.L."/>
            <person name="Xu J."/>
            <person name="Martin F.M."/>
        </authorList>
    </citation>
    <scope>NUCLEOTIDE SEQUENCE</scope>
    <source>
        <strain evidence="8">KKN 215</strain>
    </source>
</reference>
<proteinExistence type="predicted"/>
<dbReference type="PROSITE" id="PS50174">
    <property type="entry name" value="G_PATCH"/>
    <property type="match status" value="1"/>
</dbReference>
<evidence type="ECO:0000256" key="2">
    <source>
        <dbReference type="ARBA" id="ARBA00022771"/>
    </source>
</evidence>
<dbReference type="PROSITE" id="PS00028">
    <property type="entry name" value="ZINC_FINGER_C2H2_1"/>
    <property type="match status" value="1"/>
</dbReference>
<evidence type="ECO:0000259" key="6">
    <source>
        <dbReference type="PROSITE" id="PS50157"/>
    </source>
</evidence>
<dbReference type="InterPro" id="IPR036236">
    <property type="entry name" value="Znf_C2H2_sf"/>
</dbReference>
<dbReference type="GO" id="GO:0008270">
    <property type="term" value="F:zinc ion binding"/>
    <property type="evidence" value="ECO:0007669"/>
    <property type="project" value="UniProtKB-KW"/>
</dbReference>
<evidence type="ECO:0000313" key="9">
    <source>
        <dbReference type="Proteomes" id="UP000813824"/>
    </source>
</evidence>
<keyword evidence="2 4" id="KW-0863">Zinc-finger</keyword>
<dbReference type="PANTHER" id="PTHR47251">
    <property type="entry name" value="FINGER DOMAIN PROTEIN, PUTATIVE (AFU_ORTHOLOGUE AFUA_3G04180)-RELATED"/>
    <property type="match status" value="1"/>
</dbReference>
<dbReference type="EMBL" id="JAEVFJ010000015">
    <property type="protein sequence ID" value="KAH8100557.1"/>
    <property type="molecule type" value="Genomic_DNA"/>
</dbReference>
<dbReference type="SUPFAM" id="SSF57667">
    <property type="entry name" value="beta-beta-alpha zinc fingers"/>
    <property type="match status" value="1"/>
</dbReference>
<dbReference type="Pfam" id="PF01585">
    <property type="entry name" value="G-patch"/>
    <property type="match status" value="1"/>
</dbReference>
<dbReference type="OrthoDB" id="4822at2759"/>
<keyword evidence="8" id="KW-0238">DNA-binding</keyword>
<evidence type="ECO:0000256" key="5">
    <source>
        <dbReference type="SAM" id="MobiDB-lite"/>
    </source>
</evidence>
<evidence type="ECO:0000313" key="8">
    <source>
        <dbReference type="EMBL" id="KAH8100557.1"/>
    </source>
</evidence>
<feature type="domain" description="G-patch" evidence="7">
    <location>
        <begin position="26"/>
        <end position="72"/>
    </location>
</feature>
<comment type="caution">
    <text evidence="8">The sequence shown here is derived from an EMBL/GenBank/DDBJ whole genome shotgun (WGS) entry which is preliminary data.</text>
</comment>
<keyword evidence="9" id="KW-1185">Reference proteome</keyword>
<sequence>MDIDKYDEYHRGVEREVVTIDTKIKPTNKGFAMLAKLGWVEGQPLGLSGEGRVEPIPFYIKNDLAGLGKHNQDMRWIESTVAQRRELDSEKQIKETEEQRKARESMIAKRVAVQSEVSAVLRPFYCELCDKQFQNVAQYDEHTNSYAHHHKARFRDLQASQRATANFKEELDKRKEKERKREEKELRKLAKAAGIKLPKPAAPPKLAVNPVDGDAGEEPLTHSKWASLGASSSTPSASAGPSVLSQLAEPTAVQASAWTSLGSTNDIPPRIPEQNDRGPTPSGPSPNTTTFSPAFRTGGWSSLESAAASVPAPPPSQAPSAGSAVGLSTLTSAHSSFPMIPPTTQEPASVAPVSVTRPAPQNAAERQESSRSGWQQFRSGGSSRRR</sequence>
<dbReference type="InterPro" id="IPR013087">
    <property type="entry name" value="Znf_C2H2_type"/>
</dbReference>
<feature type="compositionally biased region" description="Low complexity" evidence="5">
    <location>
        <begin position="301"/>
        <end position="310"/>
    </location>
</feature>
<name>A0A8K0UPP6_9AGAR</name>
<gene>
    <name evidence="8" type="ORF">BXZ70DRAFT_907231</name>
</gene>
<feature type="region of interest" description="Disordered" evidence="5">
    <location>
        <begin position="168"/>
        <end position="386"/>
    </location>
</feature>
<feature type="compositionally biased region" description="Low complexity" evidence="5">
    <location>
        <begin position="191"/>
        <end position="207"/>
    </location>
</feature>
<dbReference type="Proteomes" id="UP000813824">
    <property type="component" value="Unassembled WGS sequence"/>
</dbReference>
<dbReference type="InterPro" id="IPR022755">
    <property type="entry name" value="Znf_C2H2_jaz"/>
</dbReference>
<dbReference type="InterPro" id="IPR000467">
    <property type="entry name" value="G_patch_dom"/>
</dbReference>
<keyword evidence="1" id="KW-0479">Metal-binding</keyword>
<feature type="compositionally biased region" description="Polar residues" evidence="5">
    <location>
        <begin position="326"/>
        <end position="335"/>
    </location>
</feature>
<protein>
    <submittedName>
        <fullName evidence="8">G-patch-domain Zn-finger DNA-binding protein</fullName>
    </submittedName>
</protein>
<keyword evidence="3" id="KW-0862">Zinc</keyword>
<feature type="compositionally biased region" description="Low complexity" evidence="5">
    <location>
        <begin position="226"/>
        <end position="242"/>
    </location>
</feature>
<accession>A0A8K0UPP6</accession>